<dbReference type="GO" id="GO:0000785">
    <property type="term" value="C:chromatin"/>
    <property type="evidence" value="ECO:0007669"/>
    <property type="project" value="TreeGrafter"/>
</dbReference>
<dbReference type="Pfam" id="PF00855">
    <property type="entry name" value="PWWP"/>
    <property type="match status" value="1"/>
</dbReference>
<dbReference type="InterPro" id="IPR035501">
    <property type="entry name" value="GLYR1_PWWP"/>
</dbReference>
<sequence>MGGIFREGDLVWAKMKGFSPWPGRVSAPTPDMKKPPKKNAPCQWIFFFGTLNYAWIDEPNIKPYFPYKDELIKTSKSASFREAVEQIELYNQDPEKFEESVRAKQQTNATDTDSEFNKLLEKGDIVESPSLIAATSPPKRKRRSEKKTKSLMKNDSQSLPATKRKRMSPTIDNHEDSYPVDEDYTIQRRNASSALLNRPLTVPRTETNEVDMSSISKTLKAKNINPSGLKFGFLGLGIMGCGIVKNLINSGHKVVVWNRTFSKCRKFVEAGAEARQTPSDVVDTADITFSCVSGPQAAKDMVFGNCGVLQASSVSQGKGYVEMTNIDAETSQDIADAIISKGGRFLEAQIQGSKPQAEEGTLIILAAGERTLFDLCQTCFEAMGKNSFYLGDVGNATKMNLVLQVMAGGSIAALGESMALADRAGLQLKDVLEVLELTNMASKMIIEKGSAMIKNEYPTNLPLTHIQKDLRLALNMADNLEQPLPLTATTNEVYKHAKRLGYGDHDASAVYVRAKF</sequence>
<feature type="compositionally biased region" description="Polar residues" evidence="8">
    <location>
        <begin position="151"/>
        <end position="160"/>
    </location>
</feature>
<dbReference type="Pfam" id="PF03446">
    <property type="entry name" value="NAD_binding_2"/>
    <property type="match status" value="1"/>
</dbReference>
<accession>A0A0K8TN33</accession>
<feature type="compositionally biased region" description="Basic residues" evidence="8">
    <location>
        <begin position="138"/>
        <end position="150"/>
    </location>
</feature>
<dbReference type="FunFam" id="3.40.50.720:FF:000058">
    <property type="entry name" value="Putative oxidoreductase GLYR1 homolog"/>
    <property type="match status" value="1"/>
</dbReference>
<comment type="similarity">
    <text evidence="2">Belongs to the HIBADH-related family. NP60 subfamily.</text>
</comment>
<evidence type="ECO:0000259" key="9">
    <source>
        <dbReference type="PROSITE" id="PS50812"/>
    </source>
</evidence>
<dbReference type="AlphaFoldDB" id="A0A0K8TN33"/>
<dbReference type="EMBL" id="GDAI01002062">
    <property type="protein sequence ID" value="JAI15541.1"/>
    <property type="molecule type" value="mRNA"/>
</dbReference>
<evidence type="ECO:0000256" key="2">
    <source>
        <dbReference type="ARBA" id="ARBA00007598"/>
    </source>
</evidence>
<protein>
    <recommendedName>
        <fullName evidence="5">Cytokine-like nuclear factor N-PAC</fullName>
    </recommendedName>
    <alternativeName>
        <fullName evidence="4">Glyoxylate reductase 1 homolog</fullName>
    </alternativeName>
    <alternativeName>
        <fullName evidence="7">Nuclear protein NP60 homolog</fullName>
    </alternativeName>
    <alternativeName>
        <fullName evidence="6">Putative oxidoreductase GLYR1 homolog</fullName>
    </alternativeName>
</protein>
<dbReference type="CDD" id="cd05836">
    <property type="entry name" value="PWWP_GLYR1"/>
    <property type="match status" value="1"/>
</dbReference>
<dbReference type="InterPro" id="IPR051265">
    <property type="entry name" value="HIBADH-related_NP60_sf"/>
</dbReference>
<feature type="region of interest" description="Disordered" evidence="8">
    <location>
        <begin position="128"/>
        <end position="184"/>
    </location>
</feature>
<dbReference type="InterPro" id="IPR008927">
    <property type="entry name" value="6-PGluconate_DH-like_C_sf"/>
</dbReference>
<dbReference type="InterPro" id="IPR029154">
    <property type="entry name" value="HIBADH-like_NADP-bd"/>
</dbReference>
<evidence type="ECO:0000313" key="10">
    <source>
        <dbReference type="EMBL" id="JAI15541.1"/>
    </source>
</evidence>
<dbReference type="GO" id="GO:0140673">
    <property type="term" value="P:transcription elongation-coupled chromatin remodeling"/>
    <property type="evidence" value="ECO:0007669"/>
    <property type="project" value="TreeGrafter"/>
</dbReference>
<evidence type="ECO:0000256" key="7">
    <source>
        <dbReference type="ARBA" id="ARBA00082969"/>
    </source>
</evidence>
<name>A0A0K8TN33_TABBR</name>
<dbReference type="GO" id="GO:0003677">
    <property type="term" value="F:DNA binding"/>
    <property type="evidence" value="ECO:0007669"/>
    <property type="project" value="TreeGrafter"/>
</dbReference>
<keyword evidence="3" id="KW-0158">Chromosome</keyword>
<dbReference type="SUPFAM" id="SSF63748">
    <property type="entry name" value="Tudor/PWWP/MBT"/>
    <property type="match status" value="1"/>
</dbReference>
<dbReference type="Pfam" id="PF14833">
    <property type="entry name" value="NAD_binding_11"/>
    <property type="match status" value="1"/>
</dbReference>
<comment type="subcellular location">
    <subcellularLocation>
        <location evidence="1">Chromosome</location>
    </subcellularLocation>
</comment>
<dbReference type="InterPro" id="IPR036291">
    <property type="entry name" value="NAD(P)-bd_dom_sf"/>
</dbReference>
<dbReference type="SMART" id="SM00293">
    <property type="entry name" value="PWWP"/>
    <property type="match status" value="1"/>
</dbReference>
<reference evidence="10" key="1">
    <citation type="journal article" date="2015" name="Insect Biochem. Mol. Biol.">
        <title>An insight into the sialome of the horse fly, Tabanus bromius.</title>
        <authorList>
            <person name="Ribeiro J.M."/>
            <person name="Kazimirova M."/>
            <person name="Takac P."/>
            <person name="Andersen J.F."/>
            <person name="Francischetti I.M."/>
        </authorList>
    </citation>
    <scope>NUCLEOTIDE SEQUENCE</scope>
</reference>
<dbReference type="InterPro" id="IPR000313">
    <property type="entry name" value="PWWP_dom"/>
</dbReference>
<dbReference type="InterPro" id="IPR013328">
    <property type="entry name" value="6PGD_dom2"/>
</dbReference>
<feature type="domain" description="PWWP" evidence="9">
    <location>
        <begin position="7"/>
        <end position="67"/>
    </location>
</feature>
<dbReference type="PROSITE" id="PS50812">
    <property type="entry name" value="PWWP"/>
    <property type="match status" value="1"/>
</dbReference>
<evidence type="ECO:0000256" key="4">
    <source>
        <dbReference type="ARBA" id="ARBA00030287"/>
    </source>
</evidence>
<dbReference type="InterPro" id="IPR006115">
    <property type="entry name" value="6PGDH_NADP-bd"/>
</dbReference>
<evidence type="ECO:0000256" key="6">
    <source>
        <dbReference type="ARBA" id="ARBA00078412"/>
    </source>
</evidence>
<organism evidence="10">
    <name type="scientific">Tabanus bromius</name>
    <name type="common">Band-eyed brown horse fly</name>
    <dbReference type="NCBI Taxonomy" id="304241"/>
    <lineage>
        <taxon>Eukaryota</taxon>
        <taxon>Metazoa</taxon>
        <taxon>Ecdysozoa</taxon>
        <taxon>Arthropoda</taxon>
        <taxon>Hexapoda</taxon>
        <taxon>Insecta</taxon>
        <taxon>Pterygota</taxon>
        <taxon>Neoptera</taxon>
        <taxon>Endopterygota</taxon>
        <taxon>Diptera</taxon>
        <taxon>Brachycera</taxon>
        <taxon>Tabanomorpha</taxon>
        <taxon>Tabanoidea</taxon>
        <taxon>Tabanidae</taxon>
        <taxon>Tabanus</taxon>
    </lineage>
</organism>
<dbReference type="GO" id="GO:0051287">
    <property type="term" value="F:NAD binding"/>
    <property type="evidence" value="ECO:0007669"/>
    <property type="project" value="InterPro"/>
</dbReference>
<dbReference type="Gene3D" id="2.30.30.140">
    <property type="match status" value="1"/>
</dbReference>
<dbReference type="PANTHER" id="PTHR43580">
    <property type="entry name" value="OXIDOREDUCTASE GLYR1-RELATED"/>
    <property type="match status" value="1"/>
</dbReference>
<dbReference type="PANTHER" id="PTHR43580:SF2">
    <property type="entry name" value="CYTOKINE-LIKE NUCLEAR FACTOR N-PAC"/>
    <property type="match status" value="1"/>
</dbReference>
<proteinExistence type="evidence at transcript level"/>
<evidence type="ECO:0000256" key="5">
    <source>
        <dbReference type="ARBA" id="ARBA00034140"/>
    </source>
</evidence>
<dbReference type="GO" id="GO:0031491">
    <property type="term" value="F:nucleosome binding"/>
    <property type="evidence" value="ECO:0007669"/>
    <property type="project" value="TreeGrafter"/>
</dbReference>
<dbReference type="SUPFAM" id="SSF48179">
    <property type="entry name" value="6-phosphogluconate dehydrogenase C-terminal domain-like"/>
    <property type="match status" value="1"/>
</dbReference>
<dbReference type="Gene3D" id="1.10.1040.10">
    <property type="entry name" value="N-(1-d-carboxylethyl)-l-norvaline Dehydrogenase, domain 2"/>
    <property type="match status" value="1"/>
</dbReference>
<dbReference type="SUPFAM" id="SSF51735">
    <property type="entry name" value="NAD(P)-binding Rossmann-fold domains"/>
    <property type="match status" value="1"/>
</dbReference>
<dbReference type="Gene3D" id="3.40.50.720">
    <property type="entry name" value="NAD(P)-binding Rossmann-like Domain"/>
    <property type="match status" value="1"/>
</dbReference>
<evidence type="ECO:0000256" key="3">
    <source>
        <dbReference type="ARBA" id="ARBA00022454"/>
    </source>
</evidence>
<evidence type="ECO:0000256" key="1">
    <source>
        <dbReference type="ARBA" id="ARBA00004286"/>
    </source>
</evidence>
<evidence type="ECO:0000256" key="8">
    <source>
        <dbReference type="SAM" id="MobiDB-lite"/>
    </source>
</evidence>
<dbReference type="GO" id="GO:0050661">
    <property type="term" value="F:NADP binding"/>
    <property type="evidence" value="ECO:0007669"/>
    <property type="project" value="InterPro"/>
</dbReference>